<dbReference type="Proteomes" id="UP000053558">
    <property type="component" value="Unassembled WGS sequence"/>
</dbReference>
<organism evidence="1 2">
    <name type="scientific">Coniophora puteana (strain RWD-64-598)</name>
    <name type="common">Brown rot fungus</name>
    <dbReference type="NCBI Taxonomy" id="741705"/>
    <lineage>
        <taxon>Eukaryota</taxon>
        <taxon>Fungi</taxon>
        <taxon>Dikarya</taxon>
        <taxon>Basidiomycota</taxon>
        <taxon>Agaricomycotina</taxon>
        <taxon>Agaricomycetes</taxon>
        <taxon>Agaricomycetidae</taxon>
        <taxon>Boletales</taxon>
        <taxon>Coniophorineae</taxon>
        <taxon>Coniophoraceae</taxon>
        <taxon>Coniophora</taxon>
    </lineage>
</organism>
<dbReference type="AlphaFoldDB" id="A0A5M3MHD1"/>
<keyword evidence="2" id="KW-1185">Reference proteome</keyword>
<dbReference type="EMBL" id="JH711582">
    <property type="protein sequence ID" value="EIW78513.1"/>
    <property type="molecule type" value="Genomic_DNA"/>
</dbReference>
<evidence type="ECO:0000313" key="1">
    <source>
        <dbReference type="EMBL" id="EIW78513.1"/>
    </source>
</evidence>
<dbReference type="RefSeq" id="XP_007771173.1">
    <property type="nucleotide sequence ID" value="XM_007772983.1"/>
</dbReference>
<gene>
    <name evidence="1" type="ORF">CONPUDRAFT_75172</name>
</gene>
<comment type="caution">
    <text evidence="1">The sequence shown here is derived from an EMBL/GenBank/DDBJ whole genome shotgun (WGS) entry which is preliminary data.</text>
</comment>
<reference evidence="2" key="1">
    <citation type="journal article" date="2012" name="Science">
        <title>The Paleozoic origin of enzymatic lignin decomposition reconstructed from 31 fungal genomes.</title>
        <authorList>
            <person name="Floudas D."/>
            <person name="Binder M."/>
            <person name="Riley R."/>
            <person name="Barry K."/>
            <person name="Blanchette R.A."/>
            <person name="Henrissat B."/>
            <person name="Martinez A.T."/>
            <person name="Otillar R."/>
            <person name="Spatafora J.W."/>
            <person name="Yadav J.S."/>
            <person name="Aerts A."/>
            <person name="Benoit I."/>
            <person name="Boyd A."/>
            <person name="Carlson A."/>
            <person name="Copeland A."/>
            <person name="Coutinho P.M."/>
            <person name="de Vries R.P."/>
            <person name="Ferreira P."/>
            <person name="Findley K."/>
            <person name="Foster B."/>
            <person name="Gaskell J."/>
            <person name="Glotzer D."/>
            <person name="Gorecki P."/>
            <person name="Heitman J."/>
            <person name="Hesse C."/>
            <person name="Hori C."/>
            <person name="Igarashi K."/>
            <person name="Jurgens J.A."/>
            <person name="Kallen N."/>
            <person name="Kersten P."/>
            <person name="Kohler A."/>
            <person name="Kuees U."/>
            <person name="Kumar T.K.A."/>
            <person name="Kuo A."/>
            <person name="LaButti K."/>
            <person name="Larrondo L.F."/>
            <person name="Lindquist E."/>
            <person name="Ling A."/>
            <person name="Lombard V."/>
            <person name="Lucas S."/>
            <person name="Lundell T."/>
            <person name="Martin R."/>
            <person name="McLaughlin D.J."/>
            <person name="Morgenstern I."/>
            <person name="Morin E."/>
            <person name="Murat C."/>
            <person name="Nagy L.G."/>
            <person name="Nolan M."/>
            <person name="Ohm R.A."/>
            <person name="Patyshakuliyeva A."/>
            <person name="Rokas A."/>
            <person name="Ruiz-Duenas F.J."/>
            <person name="Sabat G."/>
            <person name="Salamov A."/>
            <person name="Samejima M."/>
            <person name="Schmutz J."/>
            <person name="Slot J.C."/>
            <person name="St John F."/>
            <person name="Stenlid J."/>
            <person name="Sun H."/>
            <person name="Sun S."/>
            <person name="Syed K."/>
            <person name="Tsang A."/>
            <person name="Wiebenga A."/>
            <person name="Young D."/>
            <person name="Pisabarro A."/>
            <person name="Eastwood D.C."/>
            <person name="Martin F."/>
            <person name="Cullen D."/>
            <person name="Grigoriev I.V."/>
            <person name="Hibbett D.S."/>
        </authorList>
    </citation>
    <scope>NUCLEOTIDE SEQUENCE [LARGE SCALE GENOMIC DNA]</scope>
    <source>
        <strain evidence="2">RWD-64-598 SS2</strain>
    </source>
</reference>
<evidence type="ECO:0000313" key="2">
    <source>
        <dbReference type="Proteomes" id="UP000053558"/>
    </source>
</evidence>
<proteinExistence type="predicted"/>
<sequence>MSSNSTLQSATLQLEEDVLDQLLMSYFTGAVSITATFYDWLLNIPAETTGTYWSEMRLALVHDSEGSTHLVQKAGANKLSVFSSHCSDNPLRLEASEKANFSSDMDLTDKYSFGI</sequence>
<dbReference type="KEGG" id="cput:CONPUDRAFT_75172"/>
<name>A0A5M3MHD1_CONPW</name>
<accession>A0A5M3MHD1</accession>
<protein>
    <submittedName>
        <fullName evidence="1">Uncharacterized protein</fullName>
    </submittedName>
</protein>
<dbReference type="GeneID" id="19209306"/>